<dbReference type="Proteomes" id="UP000837803">
    <property type="component" value="Unassembled WGS sequence"/>
</dbReference>
<dbReference type="NCBIfam" id="TIGR04131">
    <property type="entry name" value="Bac_Flav_CTERM"/>
    <property type="match status" value="1"/>
</dbReference>
<proteinExistence type="predicted"/>
<name>A0ABN8F048_9BACT</name>
<feature type="signal peptide" evidence="1">
    <location>
        <begin position="1"/>
        <end position="17"/>
    </location>
</feature>
<organism evidence="2 3">
    <name type="scientific">Neolewinella maritima</name>
    <dbReference type="NCBI Taxonomy" id="1383882"/>
    <lineage>
        <taxon>Bacteria</taxon>
        <taxon>Pseudomonadati</taxon>
        <taxon>Bacteroidota</taxon>
        <taxon>Saprospiria</taxon>
        <taxon>Saprospirales</taxon>
        <taxon>Lewinellaceae</taxon>
        <taxon>Neolewinella</taxon>
    </lineage>
</organism>
<dbReference type="EMBL" id="CAKLPZ010000001">
    <property type="protein sequence ID" value="CAH0999651.1"/>
    <property type="molecule type" value="Genomic_DNA"/>
</dbReference>
<evidence type="ECO:0000256" key="1">
    <source>
        <dbReference type="SAM" id="SignalP"/>
    </source>
</evidence>
<keyword evidence="1" id="KW-0732">Signal</keyword>
<dbReference type="Gene3D" id="2.60.40.10">
    <property type="entry name" value="Immunoglobulins"/>
    <property type="match status" value="1"/>
</dbReference>
<feature type="chain" id="PRO_5046217674" description="Gliding motility-associated C-terminal domain-containing protein" evidence="1">
    <location>
        <begin position="18"/>
        <end position="862"/>
    </location>
</feature>
<protein>
    <recommendedName>
        <fullName evidence="4">Gliding motility-associated C-terminal domain-containing protein</fullName>
    </recommendedName>
</protein>
<gene>
    <name evidence="2" type="ORF">LEM8419_00951</name>
</gene>
<evidence type="ECO:0008006" key="4">
    <source>
        <dbReference type="Google" id="ProtNLM"/>
    </source>
</evidence>
<sequence>MWVPLLAFLLVGPSVSAQELCANAIDDDGDGLIDLDDTADCNCALPASTLSLLPNPSLERFDASQSGCASVQPGGLPDGTNQANCLTGWERASLGTTDAWNAFTFTGAGPDFPTTLPQPLPSGSGVAGFWVGIRDAYDSKFYNGDGSTTRQYREYLAACLVDGQRLVAGQAYRFTFSLGFMEPQTSPAAEGPISIQSPDSVELAVYGIRRCDQLNFGAFYNCPESAGAEGYELIATLTVSGRAGSWTAASLDFTSRGTYEAIAIGGSCAADRGRPDGGLYRNYYFIDDLLLNTPAAFAQPVAGPVQVDGLTVCDDLTLIGQPQAAATYQWYRNGAALTGATSYTLALQAGADVDGTYRLRITTNAGCATTAPVVIQRPVVSDFFPDTLGFCTPGDTVTVTPTRQTGATYQWSDGSTGDQFRVAAPGTYRVTVTEACVEHVESFVVSPSPSLSYTFEQLSVPCVGDSVSLRVRTNAHNPKLFFRSYPDEARLMHRDGIVRIAAGQASAVLAFIDDGCTLVLDTLWIRTGIPLDIAAPSIDPINCATDTGRIAINVRTEQAVSYRWTDARGRPIGDNASVLTTHVPGEYTVELRADGYCTQSFTYQIEGTPPLQMTTTVDQGDCQLTGDGSITVYAAGGRPPYSYSLNTGIPQSGPTFQKLPGGTYTVRVRDARGCTTETRAVLSVPTAPISIRQETPYAIRAGETIVLRTNLSEVASPAELSWSPTDGLSCSTCPAPAAAPLVTTVYTVSYTDARGCTSDDRVTVGVGGTYAVYAPSAFSPNGDAHNDRFTLYRGDGVVAVTELRIFDRWGELVYEQTTGEDRGWDGTFRGRPASSGVFLYVGKVLLSSGVQQLVKGSVTLVN</sequence>
<dbReference type="Pfam" id="PF13585">
    <property type="entry name" value="CHU_C"/>
    <property type="match status" value="1"/>
</dbReference>
<reference evidence="2" key="1">
    <citation type="submission" date="2021-12" db="EMBL/GenBank/DDBJ databases">
        <authorList>
            <person name="Rodrigo-Torres L."/>
            <person name="Arahal R. D."/>
            <person name="Lucena T."/>
        </authorList>
    </citation>
    <scope>NUCLEOTIDE SEQUENCE</scope>
    <source>
        <strain evidence="2">CECT 8419</strain>
    </source>
</reference>
<evidence type="ECO:0000313" key="2">
    <source>
        <dbReference type="EMBL" id="CAH0999651.1"/>
    </source>
</evidence>
<dbReference type="InterPro" id="IPR026341">
    <property type="entry name" value="T9SS_type_B"/>
</dbReference>
<comment type="caution">
    <text evidence="2">The sequence shown here is derived from an EMBL/GenBank/DDBJ whole genome shotgun (WGS) entry which is preliminary data.</text>
</comment>
<keyword evidence="3" id="KW-1185">Reference proteome</keyword>
<accession>A0ABN8F048</accession>
<evidence type="ECO:0000313" key="3">
    <source>
        <dbReference type="Proteomes" id="UP000837803"/>
    </source>
</evidence>
<dbReference type="InterPro" id="IPR013783">
    <property type="entry name" value="Ig-like_fold"/>
</dbReference>